<feature type="binding site" evidence="10">
    <location>
        <position position="200"/>
    </location>
    <ligand>
        <name>Na(+)</name>
        <dbReference type="ChEBI" id="CHEBI:29101"/>
        <note>structural</note>
    </ligand>
</feature>
<keyword evidence="10" id="KW-0915">Sodium</keyword>
<feature type="transmembrane region" description="Helical" evidence="10">
    <location>
        <begin position="225"/>
        <end position="245"/>
    </location>
</feature>
<dbReference type="PANTHER" id="PTHR28259">
    <property type="entry name" value="FLUORIDE EXPORT PROTEIN 1-RELATED"/>
    <property type="match status" value="1"/>
</dbReference>
<keyword evidence="10" id="KW-0479">Metal-binding</keyword>
<dbReference type="EMBL" id="WHPN01000428">
    <property type="protein sequence ID" value="KAF4405162.1"/>
    <property type="molecule type" value="Genomic_DNA"/>
</dbReference>
<evidence type="ECO:0000256" key="7">
    <source>
        <dbReference type="ARBA" id="ARBA00035120"/>
    </source>
</evidence>
<sequence length="267" mass="27953">MDPDVDLRVPAQRAEASGRGAWRVLAAVAAGGAAGAAARYGLTSAWPVPGGGFPWPVLVVNVTGCALIGVLMVLVSEGPAIPARAAGAPTADAPRSRVRKSRVRTSRVRERGVREGRVPKRDARDRDARDRDVRNREVRDRGVRDRGRESGVPEGRVPGHRAREVPEGRVPADGCAARGGRAGAGPHPLWRPFLGTGVLGGYTTFSTYAVDIRTLLVDGAPGTAAAYAAGTLFAALAAVWAAVLLTRGAVRRYEAGAARRPAVPEAR</sequence>
<comment type="function">
    <text evidence="9 10">Fluoride-specific ion channel. Important for reducing fluoride concentration in the cell, thus reducing its toxicity.</text>
</comment>
<keyword evidence="4 10" id="KW-1133">Transmembrane helix</keyword>
<evidence type="ECO:0000256" key="2">
    <source>
        <dbReference type="ARBA" id="ARBA00022475"/>
    </source>
</evidence>
<organism evidence="12 13">
    <name type="scientific">Streptomyces lycii</name>
    <dbReference type="NCBI Taxonomy" id="2654337"/>
    <lineage>
        <taxon>Bacteria</taxon>
        <taxon>Bacillati</taxon>
        <taxon>Actinomycetota</taxon>
        <taxon>Actinomycetes</taxon>
        <taxon>Kitasatosporales</taxon>
        <taxon>Streptomycetaceae</taxon>
        <taxon>Streptomyces</taxon>
    </lineage>
</organism>
<feature type="region of interest" description="Disordered" evidence="11">
    <location>
        <begin position="84"/>
        <end position="182"/>
    </location>
</feature>
<keyword evidence="6 10" id="KW-0407">Ion channel</keyword>
<comment type="catalytic activity">
    <reaction evidence="8">
        <text>fluoride(in) = fluoride(out)</text>
        <dbReference type="Rhea" id="RHEA:76159"/>
        <dbReference type="ChEBI" id="CHEBI:17051"/>
    </reaction>
    <physiologicalReaction direction="left-to-right" evidence="8">
        <dbReference type="Rhea" id="RHEA:76160"/>
    </physiologicalReaction>
</comment>
<feature type="transmembrane region" description="Helical" evidence="10">
    <location>
        <begin position="188"/>
        <end position="205"/>
    </location>
</feature>
<dbReference type="HAMAP" id="MF_00454">
    <property type="entry name" value="FluC"/>
    <property type="match status" value="1"/>
</dbReference>
<evidence type="ECO:0000256" key="6">
    <source>
        <dbReference type="ARBA" id="ARBA00023303"/>
    </source>
</evidence>
<name>A0ABQ7F943_9ACTN</name>
<dbReference type="Proteomes" id="UP000621266">
    <property type="component" value="Unassembled WGS sequence"/>
</dbReference>
<reference evidence="12 13" key="1">
    <citation type="submission" date="2019-10" db="EMBL/GenBank/DDBJ databases">
        <title>Streptomyces tenebrisbrunneis sp.nov., an endogenous actinomycete isolated from of Lycium ruthenicum.</title>
        <authorList>
            <person name="Ma L."/>
        </authorList>
    </citation>
    <scope>NUCLEOTIDE SEQUENCE [LARGE SCALE GENOMIC DNA]</scope>
    <source>
        <strain evidence="12 13">TRM 66187</strain>
    </source>
</reference>
<feature type="binding site" evidence="10">
    <location>
        <position position="203"/>
    </location>
    <ligand>
        <name>Na(+)</name>
        <dbReference type="ChEBI" id="CHEBI:29101"/>
        <note>structural</note>
    </ligand>
</feature>
<comment type="caution">
    <text evidence="12">The sequence shown here is derived from an EMBL/GenBank/DDBJ whole genome shotgun (WGS) entry which is preliminary data.</text>
</comment>
<evidence type="ECO:0000256" key="10">
    <source>
        <dbReference type="HAMAP-Rule" id="MF_00454"/>
    </source>
</evidence>
<feature type="transmembrane region" description="Helical" evidence="10">
    <location>
        <begin position="21"/>
        <end position="41"/>
    </location>
</feature>
<accession>A0ABQ7F943</accession>
<evidence type="ECO:0000256" key="9">
    <source>
        <dbReference type="ARBA" id="ARBA00049940"/>
    </source>
</evidence>
<evidence type="ECO:0000256" key="5">
    <source>
        <dbReference type="ARBA" id="ARBA00023136"/>
    </source>
</evidence>
<evidence type="ECO:0000256" key="3">
    <source>
        <dbReference type="ARBA" id="ARBA00022692"/>
    </source>
</evidence>
<protein>
    <recommendedName>
        <fullName evidence="10">Fluoride-specific ion channel FluC</fullName>
    </recommendedName>
</protein>
<dbReference type="PANTHER" id="PTHR28259:SF1">
    <property type="entry name" value="FLUORIDE EXPORT PROTEIN 1-RELATED"/>
    <property type="match status" value="1"/>
</dbReference>
<keyword evidence="5 10" id="KW-0472">Membrane</keyword>
<evidence type="ECO:0000256" key="11">
    <source>
        <dbReference type="SAM" id="MobiDB-lite"/>
    </source>
</evidence>
<comment type="subcellular location">
    <subcellularLocation>
        <location evidence="1 10">Cell membrane</location>
        <topology evidence="1 10">Multi-pass membrane protein</topology>
    </subcellularLocation>
</comment>
<dbReference type="Pfam" id="PF02537">
    <property type="entry name" value="CRCB"/>
    <property type="match status" value="2"/>
</dbReference>
<proteinExistence type="inferred from homology"/>
<feature type="compositionally biased region" description="Low complexity" evidence="11">
    <location>
        <begin position="84"/>
        <end position="93"/>
    </location>
</feature>
<gene>
    <name evidence="10" type="primary">fluC</name>
    <name evidence="10" type="synonym">crcB</name>
    <name evidence="12" type="ORF">GCU69_31870</name>
</gene>
<keyword evidence="10" id="KW-0813">Transport</keyword>
<feature type="compositionally biased region" description="Basic and acidic residues" evidence="11">
    <location>
        <begin position="107"/>
        <end position="151"/>
    </location>
</feature>
<keyword evidence="2 10" id="KW-1003">Cell membrane</keyword>
<keyword evidence="10" id="KW-0406">Ion transport</keyword>
<evidence type="ECO:0000256" key="1">
    <source>
        <dbReference type="ARBA" id="ARBA00004651"/>
    </source>
</evidence>
<comment type="similarity">
    <text evidence="7 10">Belongs to the fluoride channel Fluc/FEX (TC 1.A.43) family.</text>
</comment>
<comment type="activity regulation">
    <text evidence="10">Na(+) is not transported, but it plays an essential structural role and its presence is essential for fluoride channel function.</text>
</comment>
<dbReference type="InterPro" id="IPR003691">
    <property type="entry name" value="FluC"/>
</dbReference>
<feature type="compositionally biased region" description="Basic residues" evidence="11">
    <location>
        <begin position="96"/>
        <end position="106"/>
    </location>
</feature>
<evidence type="ECO:0000256" key="8">
    <source>
        <dbReference type="ARBA" id="ARBA00035585"/>
    </source>
</evidence>
<evidence type="ECO:0000313" key="12">
    <source>
        <dbReference type="EMBL" id="KAF4405162.1"/>
    </source>
</evidence>
<keyword evidence="13" id="KW-1185">Reference proteome</keyword>
<feature type="transmembrane region" description="Helical" evidence="10">
    <location>
        <begin position="53"/>
        <end position="75"/>
    </location>
</feature>
<keyword evidence="3 10" id="KW-0812">Transmembrane</keyword>
<evidence type="ECO:0000256" key="4">
    <source>
        <dbReference type="ARBA" id="ARBA00022989"/>
    </source>
</evidence>
<evidence type="ECO:0000313" key="13">
    <source>
        <dbReference type="Proteomes" id="UP000621266"/>
    </source>
</evidence>